<evidence type="ECO:0000256" key="2">
    <source>
        <dbReference type="ARBA" id="ARBA00023125"/>
    </source>
</evidence>
<feature type="domain" description="HTH araC/xylS-type" evidence="4">
    <location>
        <begin position="166"/>
        <end position="264"/>
    </location>
</feature>
<evidence type="ECO:0000313" key="5">
    <source>
        <dbReference type="EMBL" id="SJZ56147.1"/>
    </source>
</evidence>
<accession>A0A1T4LNF6</accession>
<dbReference type="GO" id="GO:0003700">
    <property type="term" value="F:DNA-binding transcription factor activity"/>
    <property type="evidence" value="ECO:0007669"/>
    <property type="project" value="InterPro"/>
</dbReference>
<dbReference type="AlphaFoldDB" id="A0A1T4LNF6"/>
<keyword evidence="3" id="KW-0804">Transcription</keyword>
<evidence type="ECO:0000313" key="6">
    <source>
        <dbReference type="Proteomes" id="UP000190328"/>
    </source>
</evidence>
<keyword evidence="2" id="KW-0238">DNA-binding</keyword>
<evidence type="ECO:0000256" key="1">
    <source>
        <dbReference type="ARBA" id="ARBA00023015"/>
    </source>
</evidence>
<dbReference type="InterPro" id="IPR009057">
    <property type="entry name" value="Homeodomain-like_sf"/>
</dbReference>
<reference evidence="5 6" key="1">
    <citation type="submission" date="2017-02" db="EMBL/GenBank/DDBJ databases">
        <authorList>
            <person name="Peterson S.W."/>
        </authorList>
    </citation>
    <scope>NUCLEOTIDE SEQUENCE [LARGE SCALE GENOMIC DNA]</scope>
    <source>
        <strain evidence="5 6">ATCC BAA-1030</strain>
    </source>
</reference>
<dbReference type="GO" id="GO:0043565">
    <property type="term" value="F:sequence-specific DNA binding"/>
    <property type="evidence" value="ECO:0007669"/>
    <property type="project" value="InterPro"/>
</dbReference>
<dbReference type="EMBL" id="FUXI01000006">
    <property type="protein sequence ID" value="SJZ56147.1"/>
    <property type="molecule type" value="Genomic_DNA"/>
</dbReference>
<dbReference type="OrthoDB" id="2211832at2"/>
<dbReference type="Proteomes" id="UP000190328">
    <property type="component" value="Unassembled WGS sequence"/>
</dbReference>
<dbReference type="SUPFAM" id="SSF46689">
    <property type="entry name" value="Homeodomain-like"/>
    <property type="match status" value="1"/>
</dbReference>
<evidence type="ECO:0000256" key="3">
    <source>
        <dbReference type="ARBA" id="ARBA00023163"/>
    </source>
</evidence>
<keyword evidence="6" id="KW-1185">Reference proteome</keyword>
<dbReference type="SMART" id="SM00342">
    <property type="entry name" value="HTH_ARAC"/>
    <property type="match status" value="1"/>
</dbReference>
<evidence type="ECO:0000259" key="4">
    <source>
        <dbReference type="PROSITE" id="PS01124"/>
    </source>
</evidence>
<dbReference type="PANTHER" id="PTHR43280:SF28">
    <property type="entry name" value="HTH-TYPE TRANSCRIPTIONAL ACTIVATOR RHAS"/>
    <property type="match status" value="1"/>
</dbReference>
<gene>
    <name evidence="5" type="ORF">SAMN02745116_00737</name>
</gene>
<name>A0A1T4LNF6_9ENTE</name>
<dbReference type="PROSITE" id="PS01124">
    <property type="entry name" value="HTH_ARAC_FAMILY_2"/>
    <property type="match status" value="1"/>
</dbReference>
<dbReference type="STRING" id="263852.SAMN02745116_00737"/>
<dbReference type="InterPro" id="IPR018060">
    <property type="entry name" value="HTH_AraC"/>
</dbReference>
<keyword evidence="1" id="KW-0805">Transcription regulation</keyword>
<dbReference type="Gene3D" id="1.10.10.60">
    <property type="entry name" value="Homeodomain-like"/>
    <property type="match status" value="1"/>
</dbReference>
<sequence>MEREILLQSLRKKEFPFLQVTDTETQEILLDKKQGDFVKCFLEEHSISALFEVHFEKMREKNMGDLAEYEEREQSIILKNTFLGKTFDLFHDSLGLTYCLMEFPSKMIRIAVGAYRTNATMYRLGITEKHLEKLPHLSLHLVESKYHDLHQEILSCLFVKGEQDLKEIIEYLQEDFSISHTLNDLEKKFHLSERTIQRRFKEHLNTTFFKFYQEMRMHYARRLLRDTKYSIDEIALKVGYESSANFYNAFHAYYGCPPRHYYLQPTEEKLWQN</sequence>
<dbReference type="RefSeq" id="WP_159443191.1">
    <property type="nucleotide sequence ID" value="NZ_FUXI01000006.1"/>
</dbReference>
<dbReference type="PANTHER" id="PTHR43280">
    <property type="entry name" value="ARAC-FAMILY TRANSCRIPTIONAL REGULATOR"/>
    <property type="match status" value="1"/>
</dbReference>
<protein>
    <submittedName>
        <fullName evidence="5">Helix-turn-helix domain-containing protein</fullName>
    </submittedName>
</protein>
<dbReference type="Pfam" id="PF12833">
    <property type="entry name" value="HTH_18"/>
    <property type="match status" value="1"/>
</dbReference>
<proteinExistence type="predicted"/>
<organism evidence="5 6">
    <name type="scientific">Pilibacter termitis</name>
    <dbReference type="NCBI Taxonomy" id="263852"/>
    <lineage>
        <taxon>Bacteria</taxon>
        <taxon>Bacillati</taxon>
        <taxon>Bacillota</taxon>
        <taxon>Bacilli</taxon>
        <taxon>Lactobacillales</taxon>
        <taxon>Enterococcaceae</taxon>
        <taxon>Pilibacter</taxon>
    </lineage>
</organism>